<feature type="transmembrane region" description="Helical" evidence="7">
    <location>
        <begin position="352"/>
        <end position="371"/>
    </location>
</feature>
<evidence type="ECO:0000259" key="8">
    <source>
        <dbReference type="PROSITE" id="PS50850"/>
    </source>
</evidence>
<proteinExistence type="predicted"/>
<feature type="transmembrane region" description="Helical" evidence="7">
    <location>
        <begin position="111"/>
        <end position="129"/>
    </location>
</feature>
<keyword evidence="5 7" id="KW-0472">Membrane</keyword>
<feature type="non-terminal residue" evidence="9">
    <location>
        <position position="398"/>
    </location>
</feature>
<gene>
    <name evidence="9" type="ORF">BaRGS_00005897</name>
</gene>
<dbReference type="InterPro" id="IPR036259">
    <property type="entry name" value="MFS_trans_sf"/>
</dbReference>
<evidence type="ECO:0000256" key="2">
    <source>
        <dbReference type="ARBA" id="ARBA00022448"/>
    </source>
</evidence>
<feature type="transmembrane region" description="Helical" evidence="7">
    <location>
        <begin position="204"/>
        <end position="227"/>
    </location>
</feature>
<keyword evidence="2" id="KW-0813">Transport</keyword>
<dbReference type="AlphaFoldDB" id="A0ABD0LUR7"/>
<keyword evidence="3 7" id="KW-0812">Transmembrane</keyword>
<evidence type="ECO:0000256" key="1">
    <source>
        <dbReference type="ARBA" id="ARBA00004141"/>
    </source>
</evidence>
<feature type="transmembrane region" description="Helical" evidence="7">
    <location>
        <begin position="280"/>
        <end position="301"/>
    </location>
</feature>
<feature type="transmembrane region" description="Helical" evidence="7">
    <location>
        <begin position="313"/>
        <end position="332"/>
    </location>
</feature>
<dbReference type="InterPro" id="IPR011701">
    <property type="entry name" value="MFS"/>
</dbReference>
<feature type="transmembrane region" description="Helical" evidence="7">
    <location>
        <begin position="239"/>
        <end position="260"/>
    </location>
</feature>
<keyword evidence="10" id="KW-1185">Reference proteome</keyword>
<evidence type="ECO:0000313" key="9">
    <source>
        <dbReference type="EMBL" id="KAK7502948.1"/>
    </source>
</evidence>
<reference evidence="9 10" key="1">
    <citation type="journal article" date="2023" name="Sci. Data">
        <title>Genome assembly of the Korean intertidal mud-creeper Batillaria attramentaria.</title>
        <authorList>
            <person name="Patra A.K."/>
            <person name="Ho P.T."/>
            <person name="Jun S."/>
            <person name="Lee S.J."/>
            <person name="Kim Y."/>
            <person name="Won Y.J."/>
        </authorList>
    </citation>
    <scope>NUCLEOTIDE SEQUENCE [LARGE SCALE GENOMIC DNA]</scope>
    <source>
        <strain evidence="9">Wonlab-2016</strain>
    </source>
</reference>
<dbReference type="Pfam" id="PF07690">
    <property type="entry name" value="MFS_1"/>
    <property type="match status" value="1"/>
</dbReference>
<dbReference type="PANTHER" id="PTHR23506:SF26">
    <property type="entry name" value="MFS-TYPE TRANSPORTER SLC18B1"/>
    <property type="match status" value="1"/>
</dbReference>
<dbReference type="GO" id="GO:0016020">
    <property type="term" value="C:membrane"/>
    <property type="evidence" value="ECO:0007669"/>
    <property type="project" value="UniProtKB-SubCell"/>
</dbReference>
<sequence>MDERKPILNGQNVPDSLPSSEAPATCQTERRQFSFRELPARTKCVFLLLAVGSIAMCCCFSIIAPMFPTEAKAKEMPTVLIGLVFSCFELWVTVMSPVFGKFMTKIGAKCLLISGQFLTGVSIILFGLLDKSAPGLPFIVSCFTVRSFEAIGVAAFLTSSFTIMANETPDHVTTVFGFLQMCFGAGAMTGPVIGGFLYELGGFGLPFWVVGGLLLTCAAIMAVLLPNPTEIRKKEEKSILRLLTSPAVVASGLSVMTGGYSFGSLDSTLALHVAKFELRAVYVGLLFMTVDILYTITTPLYGLLTDKRGVGTALTFMITGNIVLGVAFLLYGPAPFLSFLGRSMGFQQGSELYGMISGLLSGFTHFGIFLGPTVGSALVQYAGFDWSATFTACLAFFT</sequence>
<evidence type="ECO:0000256" key="7">
    <source>
        <dbReference type="SAM" id="Phobius"/>
    </source>
</evidence>
<evidence type="ECO:0000256" key="4">
    <source>
        <dbReference type="ARBA" id="ARBA00022989"/>
    </source>
</evidence>
<dbReference type="PROSITE" id="PS50850">
    <property type="entry name" value="MFS"/>
    <property type="match status" value="1"/>
</dbReference>
<comment type="subcellular location">
    <subcellularLocation>
        <location evidence="1">Membrane</location>
        <topology evidence="1">Multi-pass membrane protein</topology>
    </subcellularLocation>
</comment>
<evidence type="ECO:0000256" key="5">
    <source>
        <dbReference type="ARBA" id="ARBA00023136"/>
    </source>
</evidence>
<feature type="region of interest" description="Disordered" evidence="6">
    <location>
        <begin position="1"/>
        <end position="22"/>
    </location>
</feature>
<protein>
    <recommendedName>
        <fullName evidence="8">Major facilitator superfamily (MFS) profile domain-containing protein</fullName>
    </recommendedName>
</protein>
<feature type="domain" description="Major facilitator superfamily (MFS) profile" evidence="8">
    <location>
        <begin position="45"/>
        <end position="398"/>
    </location>
</feature>
<evidence type="ECO:0000256" key="3">
    <source>
        <dbReference type="ARBA" id="ARBA00022692"/>
    </source>
</evidence>
<name>A0ABD0LUR7_9CAEN</name>
<accession>A0ABD0LUR7</accession>
<feature type="compositionally biased region" description="Polar residues" evidence="6">
    <location>
        <begin position="9"/>
        <end position="19"/>
    </location>
</feature>
<dbReference type="Gene3D" id="1.20.1250.20">
    <property type="entry name" value="MFS general substrate transporter like domains"/>
    <property type="match status" value="1"/>
</dbReference>
<evidence type="ECO:0000313" key="10">
    <source>
        <dbReference type="Proteomes" id="UP001519460"/>
    </source>
</evidence>
<dbReference type="InterPro" id="IPR020846">
    <property type="entry name" value="MFS_dom"/>
</dbReference>
<feature type="transmembrane region" description="Helical" evidence="7">
    <location>
        <begin position="44"/>
        <end position="67"/>
    </location>
</feature>
<feature type="transmembrane region" description="Helical" evidence="7">
    <location>
        <begin position="79"/>
        <end position="99"/>
    </location>
</feature>
<dbReference type="Proteomes" id="UP001519460">
    <property type="component" value="Unassembled WGS sequence"/>
</dbReference>
<comment type="caution">
    <text evidence="9">The sequence shown here is derived from an EMBL/GenBank/DDBJ whole genome shotgun (WGS) entry which is preliminary data.</text>
</comment>
<keyword evidence="4 7" id="KW-1133">Transmembrane helix</keyword>
<feature type="transmembrane region" description="Helical" evidence="7">
    <location>
        <begin position="135"/>
        <end position="163"/>
    </location>
</feature>
<dbReference type="SUPFAM" id="SSF103473">
    <property type="entry name" value="MFS general substrate transporter"/>
    <property type="match status" value="1"/>
</dbReference>
<dbReference type="EMBL" id="JACVVK020000023">
    <property type="protein sequence ID" value="KAK7502948.1"/>
    <property type="molecule type" value="Genomic_DNA"/>
</dbReference>
<organism evidence="9 10">
    <name type="scientific">Batillaria attramentaria</name>
    <dbReference type="NCBI Taxonomy" id="370345"/>
    <lineage>
        <taxon>Eukaryota</taxon>
        <taxon>Metazoa</taxon>
        <taxon>Spiralia</taxon>
        <taxon>Lophotrochozoa</taxon>
        <taxon>Mollusca</taxon>
        <taxon>Gastropoda</taxon>
        <taxon>Caenogastropoda</taxon>
        <taxon>Sorbeoconcha</taxon>
        <taxon>Cerithioidea</taxon>
        <taxon>Batillariidae</taxon>
        <taxon>Batillaria</taxon>
    </lineage>
</organism>
<evidence type="ECO:0000256" key="6">
    <source>
        <dbReference type="SAM" id="MobiDB-lite"/>
    </source>
</evidence>
<dbReference type="PANTHER" id="PTHR23506">
    <property type="entry name" value="GH10249P"/>
    <property type="match status" value="1"/>
</dbReference>
<feature type="transmembrane region" description="Helical" evidence="7">
    <location>
        <begin position="175"/>
        <end position="198"/>
    </location>
</feature>
<dbReference type="InterPro" id="IPR050930">
    <property type="entry name" value="MFS_Vesicular_Transporter"/>
</dbReference>